<evidence type="ECO:0000256" key="1">
    <source>
        <dbReference type="SAM" id="MobiDB-lite"/>
    </source>
</evidence>
<name>A0AAV7UI58_PLEWA</name>
<keyword evidence="4" id="KW-1185">Reference proteome</keyword>
<dbReference type="AlphaFoldDB" id="A0AAV7UI58"/>
<gene>
    <name evidence="3" type="ORF">NDU88_004418</name>
</gene>
<sequence length="110" mass="12052">MHGSRLCLSLALPGSSRFPMAIRCLFILSVRLSLSCGGVLRPQSEGRATRDPHTAAARAQHLPPKSIARLQLSRGSGESHQGAPRCRSRRRRPQGRRNCELGVGRERSSN</sequence>
<reference evidence="3" key="1">
    <citation type="journal article" date="2022" name="bioRxiv">
        <title>Sequencing and chromosome-scale assembly of the giantPleurodeles waltlgenome.</title>
        <authorList>
            <person name="Brown T."/>
            <person name="Elewa A."/>
            <person name="Iarovenko S."/>
            <person name="Subramanian E."/>
            <person name="Araus A.J."/>
            <person name="Petzold A."/>
            <person name="Susuki M."/>
            <person name="Suzuki K.-i.T."/>
            <person name="Hayashi T."/>
            <person name="Toyoda A."/>
            <person name="Oliveira C."/>
            <person name="Osipova E."/>
            <person name="Leigh N.D."/>
            <person name="Simon A."/>
            <person name="Yun M.H."/>
        </authorList>
    </citation>
    <scope>NUCLEOTIDE SEQUENCE</scope>
    <source>
        <strain evidence="3">20211129_DDA</strain>
        <tissue evidence="3">Liver</tissue>
    </source>
</reference>
<feature type="compositionally biased region" description="Basic and acidic residues" evidence="1">
    <location>
        <begin position="97"/>
        <end position="110"/>
    </location>
</feature>
<evidence type="ECO:0000313" key="3">
    <source>
        <dbReference type="EMBL" id="KAJ1187644.1"/>
    </source>
</evidence>
<organism evidence="3 4">
    <name type="scientific">Pleurodeles waltl</name>
    <name type="common">Iberian ribbed newt</name>
    <dbReference type="NCBI Taxonomy" id="8319"/>
    <lineage>
        <taxon>Eukaryota</taxon>
        <taxon>Metazoa</taxon>
        <taxon>Chordata</taxon>
        <taxon>Craniata</taxon>
        <taxon>Vertebrata</taxon>
        <taxon>Euteleostomi</taxon>
        <taxon>Amphibia</taxon>
        <taxon>Batrachia</taxon>
        <taxon>Caudata</taxon>
        <taxon>Salamandroidea</taxon>
        <taxon>Salamandridae</taxon>
        <taxon>Pleurodelinae</taxon>
        <taxon>Pleurodeles</taxon>
    </lineage>
</organism>
<accession>A0AAV7UI58</accession>
<evidence type="ECO:0000256" key="2">
    <source>
        <dbReference type="SAM" id="SignalP"/>
    </source>
</evidence>
<evidence type="ECO:0000313" key="4">
    <source>
        <dbReference type="Proteomes" id="UP001066276"/>
    </source>
</evidence>
<proteinExistence type="predicted"/>
<feature type="compositionally biased region" description="Basic residues" evidence="1">
    <location>
        <begin position="86"/>
        <end position="95"/>
    </location>
</feature>
<comment type="caution">
    <text evidence="3">The sequence shown here is derived from an EMBL/GenBank/DDBJ whole genome shotgun (WGS) entry which is preliminary data.</text>
</comment>
<dbReference type="EMBL" id="JANPWB010000005">
    <property type="protein sequence ID" value="KAJ1187644.1"/>
    <property type="molecule type" value="Genomic_DNA"/>
</dbReference>
<feature type="signal peptide" evidence="2">
    <location>
        <begin position="1"/>
        <end position="37"/>
    </location>
</feature>
<protein>
    <recommendedName>
        <fullName evidence="5">Secreted protein</fullName>
    </recommendedName>
</protein>
<feature type="region of interest" description="Disordered" evidence="1">
    <location>
        <begin position="41"/>
        <end position="110"/>
    </location>
</feature>
<evidence type="ECO:0008006" key="5">
    <source>
        <dbReference type="Google" id="ProtNLM"/>
    </source>
</evidence>
<feature type="chain" id="PRO_5043798616" description="Secreted protein" evidence="2">
    <location>
        <begin position="38"/>
        <end position="110"/>
    </location>
</feature>
<keyword evidence="2" id="KW-0732">Signal</keyword>
<dbReference type="Proteomes" id="UP001066276">
    <property type="component" value="Chromosome 3_1"/>
</dbReference>